<dbReference type="CDD" id="cd00880">
    <property type="entry name" value="Era_like"/>
    <property type="match status" value="1"/>
</dbReference>
<dbReference type="Gene3D" id="3.40.50.300">
    <property type="entry name" value="P-loop containing nucleotide triphosphate hydrolases"/>
    <property type="match status" value="1"/>
</dbReference>
<evidence type="ECO:0000256" key="5">
    <source>
        <dbReference type="SAM" id="Phobius"/>
    </source>
</evidence>
<dbReference type="GO" id="GO:0016020">
    <property type="term" value="C:membrane"/>
    <property type="evidence" value="ECO:0007669"/>
    <property type="project" value="UniProtKB-SubCell"/>
</dbReference>
<evidence type="ECO:0000256" key="1">
    <source>
        <dbReference type="ARBA" id="ARBA00004141"/>
    </source>
</evidence>
<dbReference type="GO" id="GO:0005829">
    <property type="term" value="C:cytosol"/>
    <property type="evidence" value="ECO:0007669"/>
    <property type="project" value="TreeGrafter"/>
</dbReference>
<feature type="domain" description="G" evidence="6">
    <location>
        <begin position="132"/>
        <end position="246"/>
    </location>
</feature>
<organism evidence="7 8">
    <name type="scientific">Romeriopsis navalis LEGE 11480</name>
    <dbReference type="NCBI Taxonomy" id="2777977"/>
    <lineage>
        <taxon>Bacteria</taxon>
        <taxon>Bacillati</taxon>
        <taxon>Cyanobacteriota</taxon>
        <taxon>Cyanophyceae</taxon>
        <taxon>Leptolyngbyales</taxon>
        <taxon>Leptolyngbyaceae</taxon>
        <taxon>Romeriopsis</taxon>
        <taxon>Romeriopsis navalis</taxon>
    </lineage>
</organism>
<feature type="transmembrane region" description="Helical" evidence="5">
    <location>
        <begin position="40"/>
        <end position="65"/>
    </location>
</feature>
<dbReference type="AlphaFoldDB" id="A0A928Z438"/>
<feature type="transmembrane region" description="Helical" evidence="5">
    <location>
        <begin position="7"/>
        <end position="28"/>
    </location>
</feature>
<keyword evidence="2 5" id="KW-0812">Transmembrane</keyword>
<keyword evidence="8" id="KW-1185">Reference proteome</keyword>
<dbReference type="SUPFAM" id="SSF52540">
    <property type="entry name" value="P-loop containing nucleoside triphosphate hydrolases"/>
    <property type="match status" value="1"/>
</dbReference>
<dbReference type="Pfam" id="PF01926">
    <property type="entry name" value="MMR_HSR1"/>
    <property type="match status" value="1"/>
</dbReference>
<dbReference type="GO" id="GO:0002098">
    <property type="term" value="P:tRNA wobble uridine modification"/>
    <property type="evidence" value="ECO:0007669"/>
    <property type="project" value="TreeGrafter"/>
</dbReference>
<dbReference type="Pfam" id="PF05128">
    <property type="entry name" value="DUF697"/>
    <property type="match status" value="1"/>
</dbReference>
<evidence type="ECO:0000256" key="3">
    <source>
        <dbReference type="ARBA" id="ARBA00022989"/>
    </source>
</evidence>
<evidence type="ECO:0000313" key="8">
    <source>
        <dbReference type="Proteomes" id="UP000625316"/>
    </source>
</evidence>
<proteinExistence type="predicted"/>
<keyword evidence="4 5" id="KW-0472">Membrane</keyword>
<comment type="subcellular location">
    <subcellularLocation>
        <location evidence="1">Membrane</location>
        <topology evidence="1">Multi-pass membrane protein</topology>
    </subcellularLocation>
</comment>
<comment type="caution">
    <text evidence="7">The sequence shown here is derived from an EMBL/GenBank/DDBJ whole genome shotgun (WGS) entry which is preliminary data.</text>
</comment>
<accession>A0A928Z438</accession>
<evidence type="ECO:0000256" key="2">
    <source>
        <dbReference type="ARBA" id="ARBA00022692"/>
    </source>
</evidence>
<gene>
    <name evidence="7" type="ORF">IQ266_12910</name>
</gene>
<evidence type="ECO:0000313" key="7">
    <source>
        <dbReference type="EMBL" id="MBE9030632.1"/>
    </source>
</evidence>
<protein>
    <submittedName>
        <fullName evidence="7">GTP-binding protein</fullName>
    </submittedName>
</protein>
<dbReference type="GO" id="GO:0030488">
    <property type="term" value="P:tRNA methylation"/>
    <property type="evidence" value="ECO:0007669"/>
    <property type="project" value="TreeGrafter"/>
</dbReference>
<dbReference type="Proteomes" id="UP000625316">
    <property type="component" value="Unassembled WGS sequence"/>
</dbReference>
<dbReference type="InterPro" id="IPR021147">
    <property type="entry name" value="DUF697"/>
</dbReference>
<dbReference type="EMBL" id="JADEXQ010000040">
    <property type="protein sequence ID" value="MBE9030632.1"/>
    <property type="molecule type" value="Genomic_DNA"/>
</dbReference>
<sequence>MRIPRSITLILGVIVILVLMLWLTSSLLGLAQNLQGVSPILVNIVVALIIALLLLLLGAFVYYFVILPANAKKRQARRERPPVIPAEKTAAATENLKALRGQLDQIQDEVTRQALLNRSREIEQNLQLGGLTIAVFGTGSAGKSSLINALVGRMVGEVGATMGTTTVGATHKMQLEGVKRDILIADTPGILEAGDAGTEREKEARRLAAEADLLLFAIDGDLRQSEFKPLTDLIGIGKRSIIVLNKIDLLTEDDLNIILNSLRQKLQGYVNPQQDIIAVCANPQVVTLETGETVKPDPDIMPLIKHIAAVVRSEGDDLLADNILLQSQRLGDETRQLIDNQRRREAEKIVDRYQWIGAGVIAVTPLPIVDMLATAAVNAQMIVELGKVYGEEIDLSRGRELAMSLGKTLVSLGIVKGVLTLVTAFLEVSVVGLVLGRAIQGVSAAYLTRIAGKSFIEYFRQDQSWGDGGIAEVVQRQFELERKDEFMKAFIKDAIANVVKPLQMQAELVEPAETGIVPAEEPLPTPPEWAGQEIVRQPVDEIDEWQQ</sequence>
<dbReference type="RefSeq" id="WP_264325462.1">
    <property type="nucleotide sequence ID" value="NZ_JADEXQ010000040.1"/>
</dbReference>
<evidence type="ECO:0000259" key="6">
    <source>
        <dbReference type="Pfam" id="PF01926"/>
    </source>
</evidence>
<name>A0A928Z438_9CYAN</name>
<dbReference type="PANTHER" id="PTHR42714:SF2">
    <property type="entry name" value="TRNA MODIFICATION GTPASE GTPBP3, MITOCHONDRIAL"/>
    <property type="match status" value="1"/>
</dbReference>
<evidence type="ECO:0000256" key="4">
    <source>
        <dbReference type="ARBA" id="ARBA00023136"/>
    </source>
</evidence>
<reference evidence="7" key="1">
    <citation type="submission" date="2020-10" db="EMBL/GenBank/DDBJ databases">
        <authorList>
            <person name="Castelo-Branco R."/>
            <person name="Eusebio N."/>
            <person name="Adriana R."/>
            <person name="Vieira A."/>
            <person name="Brugerolle De Fraissinette N."/>
            <person name="Rezende De Castro R."/>
            <person name="Schneider M.P."/>
            <person name="Vasconcelos V."/>
            <person name="Leao P.N."/>
        </authorList>
    </citation>
    <scope>NUCLEOTIDE SEQUENCE</scope>
    <source>
        <strain evidence="7">LEGE 11480</strain>
    </source>
</reference>
<feature type="transmembrane region" description="Helical" evidence="5">
    <location>
        <begin position="409"/>
        <end position="435"/>
    </location>
</feature>
<keyword evidence="3 5" id="KW-1133">Transmembrane helix</keyword>
<dbReference type="InterPro" id="IPR027417">
    <property type="entry name" value="P-loop_NTPase"/>
</dbReference>
<dbReference type="InterPro" id="IPR006073">
    <property type="entry name" value="GTP-bd"/>
</dbReference>
<dbReference type="GO" id="GO:0005525">
    <property type="term" value="F:GTP binding"/>
    <property type="evidence" value="ECO:0007669"/>
    <property type="project" value="InterPro"/>
</dbReference>
<dbReference type="PANTHER" id="PTHR42714">
    <property type="entry name" value="TRNA MODIFICATION GTPASE GTPBP3"/>
    <property type="match status" value="1"/>
</dbReference>